<evidence type="ECO:0008006" key="3">
    <source>
        <dbReference type="Google" id="ProtNLM"/>
    </source>
</evidence>
<sequence length="838" mass="95125">MRICRGPVPLSACGFDQCDLPATTTTEAPERKLRMPMSAGSSSGVRHTPPEIWLLIFEHATFVPYALNTNVDDPFASPGAPIDPESQTQQRLQAALATKRSLVLVCKRWHDLATPILYEAVAAQSDHSLQCLRDTLVEMSHLSSTGNPVPRPRIRRFDLFRWQTERRKPSVRLLADIFSRMPDLEIFSESSFPMPMPGSDSGINTLLDNCATSLRKCVLRTAIVPRGDYTALIGQCPQLSYLYIGPLMFMKANIVLPKNPTLEYLSIKHPVLTDRHLPSLRNVHIRLEHRIPGDLDTFFHIQGPCLKTIYLDMLGYGGYSSSTIEYYLDIFAGHCPNLTHLVLIIQDWRHVDLPAPVAFPSTVTHLGIYTTRVKSHAGLDNHLEHARVLLEGQQDVPRVIRRLNPSTKQEWVHFWGNAEMRAQHAPMPANCRIEDADVDRNKENSKMSVASDVLQRTPPELWLSIFEHATFVPHAFDTDMADPFNVPGAPIPFDTLVEDKLRSSFVTKRSLVLRSAKIRVRRLDLSSWPAGEREVTPDLPISLFAHLPHLDIFCIWDHHHHVGHVTYDPRRRYFTIYEVYSFIHELLDSPACTASLRKCVLSSPSVYMNQYNALIMQCTQLSSVLDLSVHRPGMRRRARRHRHASAALETLQNVHVTLFSLSNVRKVGIEAFFRVQGAYLLTVQLGMRYCVLSDCVTFYIGILTTYCPNLTHLIFIRGPQEELWPPVSFPRQSPILAYTLVDRGDKVPGVVRRLNASTEEEWEHLCRDADRRALYLSMPVPPHCRLEDAEGQDIVSLLRDSPIIPEPSISRHTPPPKSLTLLRRIGRRLPFVQHSSTT</sequence>
<accession>A0A4Y9ZBZ3</accession>
<organism evidence="1 2">
    <name type="scientific">Dentipellis fragilis</name>
    <dbReference type="NCBI Taxonomy" id="205917"/>
    <lineage>
        <taxon>Eukaryota</taxon>
        <taxon>Fungi</taxon>
        <taxon>Dikarya</taxon>
        <taxon>Basidiomycota</taxon>
        <taxon>Agaricomycotina</taxon>
        <taxon>Agaricomycetes</taxon>
        <taxon>Russulales</taxon>
        <taxon>Hericiaceae</taxon>
        <taxon>Dentipellis</taxon>
    </lineage>
</organism>
<comment type="caution">
    <text evidence="1">The sequence shown here is derived from an EMBL/GenBank/DDBJ whole genome shotgun (WGS) entry which is preliminary data.</text>
</comment>
<proteinExistence type="predicted"/>
<dbReference type="Gene3D" id="3.80.10.10">
    <property type="entry name" value="Ribonuclease Inhibitor"/>
    <property type="match status" value="1"/>
</dbReference>
<dbReference type="SUPFAM" id="SSF52047">
    <property type="entry name" value="RNI-like"/>
    <property type="match status" value="1"/>
</dbReference>
<reference evidence="1 2" key="1">
    <citation type="submission" date="2019-02" db="EMBL/GenBank/DDBJ databases">
        <title>Genome sequencing of the rare red list fungi Dentipellis fragilis.</title>
        <authorList>
            <person name="Buettner E."/>
            <person name="Kellner H."/>
        </authorList>
    </citation>
    <scope>NUCLEOTIDE SEQUENCE [LARGE SCALE GENOMIC DNA]</scope>
    <source>
        <strain evidence="1 2">DSM 105465</strain>
    </source>
</reference>
<evidence type="ECO:0000313" key="1">
    <source>
        <dbReference type="EMBL" id="TFY71670.1"/>
    </source>
</evidence>
<keyword evidence="2" id="KW-1185">Reference proteome</keyword>
<name>A0A4Y9ZBZ3_9AGAM</name>
<evidence type="ECO:0000313" key="2">
    <source>
        <dbReference type="Proteomes" id="UP000298327"/>
    </source>
</evidence>
<dbReference type="AlphaFoldDB" id="A0A4Y9ZBZ3"/>
<dbReference type="OrthoDB" id="3232644at2759"/>
<dbReference type="Proteomes" id="UP000298327">
    <property type="component" value="Unassembled WGS sequence"/>
</dbReference>
<dbReference type="EMBL" id="SEOQ01000041">
    <property type="protein sequence ID" value="TFY71670.1"/>
    <property type="molecule type" value="Genomic_DNA"/>
</dbReference>
<dbReference type="InterPro" id="IPR032675">
    <property type="entry name" value="LRR_dom_sf"/>
</dbReference>
<protein>
    <recommendedName>
        <fullName evidence="3">F-box domain-containing protein</fullName>
    </recommendedName>
</protein>
<gene>
    <name evidence="1" type="ORF">EVG20_g1314</name>
</gene>